<evidence type="ECO:0000313" key="2">
    <source>
        <dbReference type="Proteomes" id="UP000708208"/>
    </source>
</evidence>
<reference evidence="1" key="1">
    <citation type="submission" date="2021-06" db="EMBL/GenBank/DDBJ databases">
        <authorList>
            <person name="Hodson N. C."/>
            <person name="Mongue J. A."/>
            <person name="Jaron S. K."/>
        </authorList>
    </citation>
    <scope>NUCLEOTIDE SEQUENCE</scope>
</reference>
<organism evidence="1 2">
    <name type="scientific">Allacma fusca</name>
    <dbReference type="NCBI Taxonomy" id="39272"/>
    <lineage>
        <taxon>Eukaryota</taxon>
        <taxon>Metazoa</taxon>
        <taxon>Ecdysozoa</taxon>
        <taxon>Arthropoda</taxon>
        <taxon>Hexapoda</taxon>
        <taxon>Collembola</taxon>
        <taxon>Symphypleona</taxon>
        <taxon>Sminthuridae</taxon>
        <taxon>Allacma</taxon>
    </lineage>
</organism>
<dbReference type="AlphaFoldDB" id="A0A8J2P771"/>
<sequence>MSNCLKTPNKSAKLRKTSELEEFRKEWIDNVDRKFFQFCINSQEYSPSMNLDDGEVARLKTEFERLQRRLAISEKEIRRNEFFDYLPIQTCSSDQVLYCRNERLATSFNDIELLFVRDNDSESLLSDGSCSLHRFQHSGASHRSVRSQLNLLKKMSRFFKCW</sequence>
<name>A0A8J2P771_9HEXA</name>
<evidence type="ECO:0000313" key="1">
    <source>
        <dbReference type="EMBL" id="CAG7728507.1"/>
    </source>
</evidence>
<dbReference type="EMBL" id="CAJVCH010164600">
    <property type="protein sequence ID" value="CAG7728507.1"/>
    <property type="molecule type" value="Genomic_DNA"/>
</dbReference>
<accession>A0A8J2P771</accession>
<protein>
    <submittedName>
        <fullName evidence="1">Uncharacterized protein</fullName>
    </submittedName>
</protein>
<comment type="caution">
    <text evidence="1">The sequence shown here is derived from an EMBL/GenBank/DDBJ whole genome shotgun (WGS) entry which is preliminary data.</text>
</comment>
<gene>
    <name evidence="1" type="ORF">AFUS01_LOCUS17279</name>
</gene>
<proteinExistence type="predicted"/>
<keyword evidence="2" id="KW-1185">Reference proteome</keyword>
<dbReference type="Proteomes" id="UP000708208">
    <property type="component" value="Unassembled WGS sequence"/>
</dbReference>